<evidence type="ECO:0000256" key="1">
    <source>
        <dbReference type="SAM" id="MobiDB-lite"/>
    </source>
</evidence>
<organism evidence="3 4">
    <name type="scientific">Acrasis kona</name>
    <dbReference type="NCBI Taxonomy" id="1008807"/>
    <lineage>
        <taxon>Eukaryota</taxon>
        <taxon>Discoba</taxon>
        <taxon>Heterolobosea</taxon>
        <taxon>Tetramitia</taxon>
        <taxon>Eutetramitia</taxon>
        <taxon>Acrasidae</taxon>
        <taxon>Acrasis</taxon>
    </lineage>
</organism>
<dbReference type="GO" id="GO:0043565">
    <property type="term" value="F:sequence-specific DNA binding"/>
    <property type="evidence" value="ECO:0007669"/>
    <property type="project" value="TreeGrafter"/>
</dbReference>
<dbReference type="AlphaFoldDB" id="A0AAW2Z1A4"/>
<protein>
    <submittedName>
        <fullName evidence="3">snRNA-activating protein complex subunit 1</fullName>
    </submittedName>
</protein>
<evidence type="ECO:0000256" key="2">
    <source>
        <dbReference type="SAM" id="Phobius"/>
    </source>
</evidence>
<reference evidence="3 4" key="1">
    <citation type="submission" date="2024-03" db="EMBL/GenBank/DDBJ databases">
        <title>The Acrasis kona genome and developmental transcriptomes reveal deep origins of eukaryotic multicellular pathways.</title>
        <authorList>
            <person name="Sheikh S."/>
            <person name="Fu C.-J."/>
            <person name="Brown M.W."/>
            <person name="Baldauf S.L."/>
        </authorList>
    </citation>
    <scope>NUCLEOTIDE SEQUENCE [LARGE SCALE GENOMIC DNA]</scope>
    <source>
        <strain evidence="3 4">ATCC MYA-3509</strain>
    </source>
</reference>
<evidence type="ECO:0000313" key="4">
    <source>
        <dbReference type="Proteomes" id="UP001431209"/>
    </source>
</evidence>
<dbReference type="EMBL" id="JAOPGA020000925">
    <property type="protein sequence ID" value="KAL0483058.1"/>
    <property type="molecule type" value="Genomic_DNA"/>
</dbReference>
<dbReference type="InterPro" id="IPR019188">
    <property type="entry name" value="SNAPC1"/>
</dbReference>
<feature type="compositionally biased region" description="Polar residues" evidence="1">
    <location>
        <begin position="478"/>
        <end position="489"/>
    </location>
</feature>
<feature type="region of interest" description="Disordered" evidence="1">
    <location>
        <begin position="461"/>
        <end position="489"/>
    </location>
</feature>
<dbReference type="PANTHER" id="PTHR15131">
    <property type="entry name" value="SMALL NUCLEAR RNA ACTIVATING COMPLEX, POLYPEPTIDE 1"/>
    <property type="match status" value="1"/>
</dbReference>
<sequence>MSSEAVQGRRFTEKPADPPFSKDIRSLITKFAALNTTKISQFRELWKSVVFSKIHDGKTDDIDPKDFIQELYCACLGYLILPSPFVAQIAVIYILYFLYETQHNVPKVKIDVSIEIFEQLLRMREQGIAKNVVDLIAVLNRLHAIHAFSYVTVVKVDPVISNIKEQTNNPQLFAESTPLPRHLINNNNLKDAINIDRFQQISVNYQHLKEALLMDVNVKSVPDIKDPLTRSEQDFHQSLLRIAQNHQTTNEARRSKFKEEWKKEIVRENGRLLRLQNKPIKEADANKKEQREENDDNWVAQVINTIRSKVNPDALNASYDPDLDYAQLNAPQNHSTNIDDDDDDEEIDMSAGPTPLQALTSANKEKDFIDEFILDATTRTITRDELQVDDQDDMLIDELTGDVTFKRKSKRSGKEQRKWSDEEVIKLGQAFDEIGNHIPEIQRKYFPDRTISSVRFKLKSVMKQKSGHDGNDAEKSEVTGSDSMVTEKE</sequence>
<keyword evidence="2" id="KW-0472">Membrane</keyword>
<evidence type="ECO:0000313" key="3">
    <source>
        <dbReference type="EMBL" id="KAL0483058.1"/>
    </source>
</evidence>
<dbReference type="PANTHER" id="PTHR15131:SF3">
    <property type="entry name" value="SNRNA-ACTIVATING PROTEIN COMPLEX SUBUNIT 1"/>
    <property type="match status" value="1"/>
</dbReference>
<dbReference type="GO" id="GO:0042796">
    <property type="term" value="P:snRNA transcription by RNA polymerase III"/>
    <property type="evidence" value="ECO:0007669"/>
    <property type="project" value="TreeGrafter"/>
</dbReference>
<accession>A0AAW2Z1A4</accession>
<feature type="region of interest" description="Disordered" evidence="1">
    <location>
        <begin position="325"/>
        <end position="356"/>
    </location>
</feature>
<gene>
    <name evidence="3" type="ORF">AKO1_014930</name>
</gene>
<proteinExistence type="predicted"/>
<dbReference type="Pfam" id="PF09808">
    <property type="entry name" value="SNAPC1"/>
    <property type="match status" value="1"/>
</dbReference>
<feature type="compositionally biased region" description="Acidic residues" evidence="1">
    <location>
        <begin position="338"/>
        <end position="348"/>
    </location>
</feature>
<feature type="transmembrane region" description="Helical" evidence="2">
    <location>
        <begin position="71"/>
        <end position="99"/>
    </location>
</feature>
<keyword evidence="2" id="KW-1133">Transmembrane helix</keyword>
<feature type="compositionally biased region" description="Basic and acidic residues" evidence="1">
    <location>
        <begin position="466"/>
        <end position="477"/>
    </location>
</feature>
<dbReference type="GO" id="GO:0042795">
    <property type="term" value="P:snRNA transcription by RNA polymerase II"/>
    <property type="evidence" value="ECO:0007669"/>
    <property type="project" value="TreeGrafter"/>
</dbReference>
<dbReference type="Proteomes" id="UP001431209">
    <property type="component" value="Unassembled WGS sequence"/>
</dbReference>
<keyword evidence="2" id="KW-0812">Transmembrane</keyword>
<comment type="caution">
    <text evidence="3">The sequence shown here is derived from an EMBL/GenBank/DDBJ whole genome shotgun (WGS) entry which is preliminary data.</text>
</comment>
<dbReference type="GO" id="GO:0019185">
    <property type="term" value="C:snRNA-activating protein complex"/>
    <property type="evidence" value="ECO:0007669"/>
    <property type="project" value="TreeGrafter"/>
</dbReference>
<name>A0AAW2Z1A4_9EUKA</name>
<keyword evidence="4" id="KW-1185">Reference proteome</keyword>